<evidence type="ECO:0000313" key="7">
    <source>
        <dbReference type="EMBL" id="WBP90701.1"/>
    </source>
</evidence>
<evidence type="ECO:0000256" key="2">
    <source>
        <dbReference type="ARBA" id="ARBA00023015"/>
    </source>
</evidence>
<feature type="domain" description="HTH tetR-type" evidence="6">
    <location>
        <begin position="10"/>
        <end position="70"/>
    </location>
</feature>
<feature type="DNA-binding region" description="H-T-H motif" evidence="5">
    <location>
        <begin position="33"/>
        <end position="52"/>
    </location>
</feature>
<dbReference type="RefSeq" id="WP_270149647.1">
    <property type="nucleotide sequence ID" value="NZ_CP115450.1"/>
</dbReference>
<dbReference type="InterPro" id="IPR036271">
    <property type="entry name" value="Tet_transcr_reg_TetR-rel_C_sf"/>
</dbReference>
<dbReference type="EMBL" id="CP115450">
    <property type="protein sequence ID" value="WBP90701.1"/>
    <property type="molecule type" value="Genomic_DNA"/>
</dbReference>
<dbReference type="Proteomes" id="UP001212821">
    <property type="component" value="Chromosome"/>
</dbReference>
<dbReference type="Gene3D" id="1.10.357.10">
    <property type="entry name" value="Tetracycline Repressor, domain 2"/>
    <property type="match status" value="1"/>
</dbReference>
<evidence type="ECO:0000313" key="8">
    <source>
        <dbReference type="Proteomes" id="UP001212821"/>
    </source>
</evidence>
<evidence type="ECO:0000256" key="3">
    <source>
        <dbReference type="ARBA" id="ARBA00023125"/>
    </source>
</evidence>
<dbReference type="PRINTS" id="PR00400">
    <property type="entry name" value="TETREPRESSOR"/>
</dbReference>
<dbReference type="Pfam" id="PF02909">
    <property type="entry name" value="TetR_C_1"/>
    <property type="match status" value="1"/>
</dbReference>
<protein>
    <submittedName>
        <fullName evidence="7">TetR/AcrR family transcriptional regulator C-terminal domain-containing protein</fullName>
    </submittedName>
</protein>
<dbReference type="InterPro" id="IPR009057">
    <property type="entry name" value="Homeodomain-like_sf"/>
</dbReference>
<dbReference type="PRINTS" id="PR00455">
    <property type="entry name" value="HTHTETR"/>
</dbReference>
<accession>A0ABY7QDS9</accession>
<dbReference type="Gene3D" id="1.10.10.60">
    <property type="entry name" value="Homeodomain-like"/>
    <property type="match status" value="1"/>
</dbReference>
<dbReference type="PANTHER" id="PTHR30055:SF151">
    <property type="entry name" value="TRANSCRIPTIONAL REGULATORY PROTEIN"/>
    <property type="match status" value="1"/>
</dbReference>
<name>A0ABY7QDS9_9ACTN</name>
<dbReference type="SUPFAM" id="SSF46689">
    <property type="entry name" value="Homeodomain-like"/>
    <property type="match status" value="1"/>
</dbReference>
<dbReference type="InterPro" id="IPR004111">
    <property type="entry name" value="Repressor_TetR_C"/>
</dbReference>
<keyword evidence="8" id="KW-1185">Reference proteome</keyword>
<dbReference type="InterPro" id="IPR050109">
    <property type="entry name" value="HTH-type_TetR-like_transc_reg"/>
</dbReference>
<evidence type="ECO:0000256" key="1">
    <source>
        <dbReference type="ARBA" id="ARBA00022491"/>
    </source>
</evidence>
<dbReference type="InterPro" id="IPR003012">
    <property type="entry name" value="Tet_transcr_reg_TetR"/>
</dbReference>
<dbReference type="InterPro" id="IPR001647">
    <property type="entry name" value="HTH_TetR"/>
</dbReference>
<reference evidence="8" key="1">
    <citation type="submission" date="2022-12" db="EMBL/GenBank/DDBJ databases">
        <authorList>
            <person name="Mo P."/>
        </authorList>
    </citation>
    <scope>NUCLEOTIDE SEQUENCE [LARGE SCALE GENOMIC DNA]</scope>
    <source>
        <strain evidence="8">HUAS 3-15</strain>
    </source>
</reference>
<proteinExistence type="predicted"/>
<evidence type="ECO:0000259" key="6">
    <source>
        <dbReference type="PROSITE" id="PS50977"/>
    </source>
</evidence>
<dbReference type="PANTHER" id="PTHR30055">
    <property type="entry name" value="HTH-TYPE TRANSCRIPTIONAL REGULATOR RUTR"/>
    <property type="match status" value="1"/>
</dbReference>
<evidence type="ECO:0000256" key="4">
    <source>
        <dbReference type="ARBA" id="ARBA00023163"/>
    </source>
</evidence>
<gene>
    <name evidence="7" type="ORF">O1G21_35765</name>
</gene>
<keyword evidence="4" id="KW-0804">Transcription</keyword>
<sequence length="225" mass="24666">MPENEDATPALTREALTQAALRVLERDGLDGLSMRKVAAEVGVKAASLYWHVRNKQELLDLLSDAILASAEPPPRQDDWRAELYAYSASYRRLLLDNRDAARVVAGRLAPGPCLLNLMEDQLDRLRTAGFSDADTAMASYLLGAFVQGFVLQEQSPISAAEVLGTSRRDVADAAGDLFRGLPTDQYPNLSQLADHLTGPDMDARFDFCLNRVLDGLAALLPPERR</sequence>
<dbReference type="SUPFAM" id="SSF48498">
    <property type="entry name" value="Tetracyclin repressor-like, C-terminal domain"/>
    <property type="match status" value="1"/>
</dbReference>
<organism evidence="7 8">
    <name type="scientific">Kitasatospora cathayae</name>
    <dbReference type="NCBI Taxonomy" id="3004092"/>
    <lineage>
        <taxon>Bacteria</taxon>
        <taxon>Bacillati</taxon>
        <taxon>Actinomycetota</taxon>
        <taxon>Actinomycetes</taxon>
        <taxon>Kitasatosporales</taxon>
        <taxon>Streptomycetaceae</taxon>
        <taxon>Kitasatospora</taxon>
    </lineage>
</organism>
<dbReference type="Pfam" id="PF00440">
    <property type="entry name" value="TetR_N"/>
    <property type="match status" value="1"/>
</dbReference>
<keyword evidence="3 5" id="KW-0238">DNA-binding</keyword>
<dbReference type="PROSITE" id="PS50977">
    <property type="entry name" value="HTH_TETR_2"/>
    <property type="match status" value="1"/>
</dbReference>
<keyword evidence="2" id="KW-0805">Transcription regulation</keyword>
<evidence type="ECO:0000256" key="5">
    <source>
        <dbReference type="PROSITE-ProRule" id="PRU00335"/>
    </source>
</evidence>
<keyword evidence="1" id="KW-0678">Repressor</keyword>